<dbReference type="AlphaFoldDB" id="A0A914VM39"/>
<feature type="chain" id="PRO_5037802753" evidence="1">
    <location>
        <begin position="22"/>
        <end position="108"/>
    </location>
</feature>
<organism evidence="2 3">
    <name type="scientific">Plectus sambesii</name>
    <dbReference type="NCBI Taxonomy" id="2011161"/>
    <lineage>
        <taxon>Eukaryota</taxon>
        <taxon>Metazoa</taxon>
        <taxon>Ecdysozoa</taxon>
        <taxon>Nematoda</taxon>
        <taxon>Chromadorea</taxon>
        <taxon>Plectida</taxon>
        <taxon>Plectina</taxon>
        <taxon>Plectoidea</taxon>
        <taxon>Plectidae</taxon>
        <taxon>Plectus</taxon>
    </lineage>
</organism>
<protein>
    <submittedName>
        <fullName evidence="3">Secreted protein</fullName>
    </submittedName>
</protein>
<dbReference type="Proteomes" id="UP000887566">
    <property type="component" value="Unplaced"/>
</dbReference>
<proteinExistence type="predicted"/>
<sequence length="108" mass="11878">MGVVVVVLAAARGLVVVVVVAADVDRPTDAPDYHPTDEPIVPSVPVFDWRRRPGNMGAVTSRGRFYCQPHSDIYVVLRATGSVPRFNSLSLFHHARQRTSSFDGKKPH</sequence>
<reference evidence="3" key="1">
    <citation type="submission" date="2022-11" db="UniProtKB">
        <authorList>
            <consortium name="WormBaseParasite"/>
        </authorList>
    </citation>
    <scope>IDENTIFICATION</scope>
</reference>
<name>A0A914VM39_9BILA</name>
<keyword evidence="1" id="KW-0732">Signal</keyword>
<feature type="signal peptide" evidence="1">
    <location>
        <begin position="1"/>
        <end position="21"/>
    </location>
</feature>
<evidence type="ECO:0000256" key="1">
    <source>
        <dbReference type="SAM" id="SignalP"/>
    </source>
</evidence>
<dbReference type="WBParaSite" id="PSAMB.scaffold2171size24871.g16756.t1">
    <property type="protein sequence ID" value="PSAMB.scaffold2171size24871.g16756.t1"/>
    <property type="gene ID" value="PSAMB.scaffold2171size24871.g16756"/>
</dbReference>
<accession>A0A914VM39</accession>
<evidence type="ECO:0000313" key="2">
    <source>
        <dbReference type="Proteomes" id="UP000887566"/>
    </source>
</evidence>
<evidence type="ECO:0000313" key="3">
    <source>
        <dbReference type="WBParaSite" id="PSAMB.scaffold2171size24871.g16756.t1"/>
    </source>
</evidence>
<keyword evidence="2" id="KW-1185">Reference proteome</keyword>